<evidence type="ECO:0000313" key="2">
    <source>
        <dbReference type="Proteomes" id="UP000245207"/>
    </source>
</evidence>
<organism evidence="1 2">
    <name type="scientific">Artemisia annua</name>
    <name type="common">Sweet wormwood</name>
    <dbReference type="NCBI Taxonomy" id="35608"/>
    <lineage>
        <taxon>Eukaryota</taxon>
        <taxon>Viridiplantae</taxon>
        <taxon>Streptophyta</taxon>
        <taxon>Embryophyta</taxon>
        <taxon>Tracheophyta</taxon>
        <taxon>Spermatophyta</taxon>
        <taxon>Magnoliopsida</taxon>
        <taxon>eudicotyledons</taxon>
        <taxon>Gunneridae</taxon>
        <taxon>Pentapetalae</taxon>
        <taxon>asterids</taxon>
        <taxon>campanulids</taxon>
        <taxon>Asterales</taxon>
        <taxon>Asteraceae</taxon>
        <taxon>Asteroideae</taxon>
        <taxon>Anthemideae</taxon>
        <taxon>Artemisiinae</taxon>
        <taxon>Artemisia</taxon>
    </lineage>
</organism>
<protein>
    <submittedName>
        <fullName evidence="1">Uncharacterized protein</fullName>
    </submittedName>
</protein>
<dbReference type="AlphaFoldDB" id="A0A2U1NW57"/>
<evidence type="ECO:0000313" key="1">
    <source>
        <dbReference type="EMBL" id="PWA77731.1"/>
    </source>
</evidence>
<dbReference type="Proteomes" id="UP000245207">
    <property type="component" value="Unassembled WGS sequence"/>
</dbReference>
<dbReference type="OrthoDB" id="1750323at2759"/>
<gene>
    <name evidence="1" type="ORF">CTI12_AA217860</name>
</gene>
<accession>A0A2U1NW57</accession>
<dbReference type="EMBL" id="PKPP01002084">
    <property type="protein sequence ID" value="PWA77731.1"/>
    <property type="molecule type" value="Genomic_DNA"/>
</dbReference>
<reference evidence="1 2" key="1">
    <citation type="journal article" date="2018" name="Mol. Plant">
        <title>The genome of Artemisia annua provides insight into the evolution of Asteraceae family and artemisinin biosynthesis.</title>
        <authorList>
            <person name="Shen Q."/>
            <person name="Zhang L."/>
            <person name="Liao Z."/>
            <person name="Wang S."/>
            <person name="Yan T."/>
            <person name="Shi P."/>
            <person name="Liu M."/>
            <person name="Fu X."/>
            <person name="Pan Q."/>
            <person name="Wang Y."/>
            <person name="Lv Z."/>
            <person name="Lu X."/>
            <person name="Zhang F."/>
            <person name="Jiang W."/>
            <person name="Ma Y."/>
            <person name="Chen M."/>
            <person name="Hao X."/>
            <person name="Li L."/>
            <person name="Tang Y."/>
            <person name="Lv G."/>
            <person name="Zhou Y."/>
            <person name="Sun X."/>
            <person name="Brodelius P.E."/>
            <person name="Rose J.K.C."/>
            <person name="Tang K."/>
        </authorList>
    </citation>
    <scope>NUCLEOTIDE SEQUENCE [LARGE SCALE GENOMIC DNA]</scope>
    <source>
        <strain evidence="2">cv. Huhao1</strain>
        <tissue evidence="1">Leaf</tissue>
    </source>
</reference>
<keyword evidence="2" id="KW-1185">Reference proteome</keyword>
<sequence>MVMVPWWSPFFFLESDVKERGFNGGSFRIYGVGVDPAEVETVANATNCVKDKLPFVYLGLPVGSNMRRLKDKYMSLLGKWKWRFCDEDDALWQKVIKEIYGPHGGLNQTTLQCILEFGRVS</sequence>
<proteinExistence type="predicted"/>
<name>A0A2U1NW57_ARTAN</name>
<comment type="caution">
    <text evidence="1">The sequence shown here is derived from an EMBL/GenBank/DDBJ whole genome shotgun (WGS) entry which is preliminary data.</text>
</comment>